<sequence length="62" mass="6888">MNMHKCLFLVSLLPASVICVDNNSTMTAWDGYFDTLSGVWGSFVSDSDATLFEIGMLWCAKF</sequence>
<name>A0AA85B9R8_9TREM</name>
<feature type="chain" id="PRO_5041589339" evidence="1">
    <location>
        <begin position="20"/>
        <end position="62"/>
    </location>
</feature>
<dbReference type="WBParaSite" id="SMTH1_3670.1">
    <property type="protein sequence ID" value="SMTH1_3670.1"/>
    <property type="gene ID" value="SMTH1_3670"/>
</dbReference>
<reference evidence="3 4" key="1">
    <citation type="submission" date="2023-11" db="UniProtKB">
        <authorList>
            <consortium name="WormBaseParasite"/>
        </authorList>
    </citation>
    <scope>IDENTIFICATION</scope>
</reference>
<evidence type="ECO:0000313" key="2">
    <source>
        <dbReference type="Proteomes" id="UP000050791"/>
    </source>
</evidence>
<dbReference type="AlphaFoldDB" id="A0AA85B9R8"/>
<organism evidence="2 3">
    <name type="scientific">Schistosoma mattheei</name>
    <dbReference type="NCBI Taxonomy" id="31246"/>
    <lineage>
        <taxon>Eukaryota</taxon>
        <taxon>Metazoa</taxon>
        <taxon>Spiralia</taxon>
        <taxon>Lophotrochozoa</taxon>
        <taxon>Platyhelminthes</taxon>
        <taxon>Trematoda</taxon>
        <taxon>Digenea</taxon>
        <taxon>Strigeidida</taxon>
        <taxon>Schistosomatoidea</taxon>
        <taxon>Schistosomatidae</taxon>
        <taxon>Schistosoma</taxon>
    </lineage>
</organism>
<feature type="signal peptide" evidence="1">
    <location>
        <begin position="1"/>
        <end position="19"/>
    </location>
</feature>
<evidence type="ECO:0000256" key="1">
    <source>
        <dbReference type="SAM" id="SignalP"/>
    </source>
</evidence>
<protein>
    <submittedName>
        <fullName evidence="3 4">Uncharacterized protein</fullName>
    </submittedName>
</protein>
<dbReference type="Proteomes" id="UP000050791">
    <property type="component" value="Unassembled WGS sequence"/>
</dbReference>
<keyword evidence="1" id="KW-0732">Signal</keyword>
<evidence type="ECO:0000313" key="3">
    <source>
        <dbReference type="WBParaSite" id="SMTH1_3670.1"/>
    </source>
</evidence>
<accession>A0AA85B9R8</accession>
<evidence type="ECO:0000313" key="4">
    <source>
        <dbReference type="WBParaSite" id="SMTH1_3680.1"/>
    </source>
</evidence>
<proteinExistence type="predicted"/>
<dbReference type="WBParaSite" id="SMTH1_3680.1">
    <property type="protein sequence ID" value="SMTH1_3680.1"/>
    <property type="gene ID" value="SMTH1_3680"/>
</dbReference>